<name>A0ABV7CI47_9GAMM</name>
<dbReference type="InterPro" id="IPR036388">
    <property type="entry name" value="WH-like_DNA-bd_sf"/>
</dbReference>
<dbReference type="Gene3D" id="3.40.50.2300">
    <property type="match status" value="1"/>
</dbReference>
<dbReference type="InterPro" id="IPR011006">
    <property type="entry name" value="CheY-like_superfamily"/>
</dbReference>
<dbReference type="Pfam" id="PF00072">
    <property type="entry name" value="Response_reg"/>
    <property type="match status" value="1"/>
</dbReference>
<sequence length="239" mass="27099">MQEKILLIEDDLELATIMTLQLQQLALDVTAVSTLNEAQRALQHHHFALTILDLTLPDGDGLSLCGQLRLCYPTMAIVLTTAKSSELDRILGLEMGADDYICKPFSLREFQARIKVQLRRIALLTTPSQPSPHNRIHLGCFELDSLSHEVHIQGKQLSLTATEFELLHFFAKHPNQVFSRAQLLDSVWGYLHDGYEHTVNSHINRLRLKLTELGMHDLILTVWGVGYKFNDKQLRRGAA</sequence>
<feature type="DNA-binding region" description="OmpR/PhoB-type" evidence="7">
    <location>
        <begin position="133"/>
        <end position="231"/>
    </location>
</feature>
<evidence type="ECO:0000256" key="1">
    <source>
        <dbReference type="ARBA" id="ARBA00022553"/>
    </source>
</evidence>
<dbReference type="InterPro" id="IPR001867">
    <property type="entry name" value="OmpR/PhoB-type_DNA-bd"/>
</dbReference>
<dbReference type="SMART" id="SM00448">
    <property type="entry name" value="REC"/>
    <property type="match status" value="1"/>
</dbReference>
<dbReference type="SMART" id="SM00862">
    <property type="entry name" value="Trans_reg_C"/>
    <property type="match status" value="1"/>
</dbReference>
<evidence type="ECO:0000256" key="2">
    <source>
        <dbReference type="ARBA" id="ARBA00023012"/>
    </source>
</evidence>
<feature type="domain" description="OmpR/PhoB-type" evidence="9">
    <location>
        <begin position="133"/>
        <end position="231"/>
    </location>
</feature>
<dbReference type="PROSITE" id="PS50110">
    <property type="entry name" value="RESPONSE_REGULATORY"/>
    <property type="match status" value="1"/>
</dbReference>
<proteinExistence type="predicted"/>
<evidence type="ECO:0000256" key="7">
    <source>
        <dbReference type="PROSITE-ProRule" id="PRU01091"/>
    </source>
</evidence>
<keyword evidence="5" id="KW-0804">Transcription</keyword>
<evidence type="ECO:0000256" key="4">
    <source>
        <dbReference type="ARBA" id="ARBA00023125"/>
    </source>
</evidence>
<dbReference type="EMBL" id="JBHRSD010000011">
    <property type="protein sequence ID" value="MFC3032267.1"/>
    <property type="molecule type" value="Genomic_DNA"/>
</dbReference>
<evidence type="ECO:0000259" key="8">
    <source>
        <dbReference type="PROSITE" id="PS50110"/>
    </source>
</evidence>
<evidence type="ECO:0000256" key="3">
    <source>
        <dbReference type="ARBA" id="ARBA00023015"/>
    </source>
</evidence>
<evidence type="ECO:0000313" key="11">
    <source>
        <dbReference type="Proteomes" id="UP001595453"/>
    </source>
</evidence>
<gene>
    <name evidence="10" type="ORF">ACFOEE_07040</name>
</gene>
<dbReference type="Gene3D" id="6.10.250.690">
    <property type="match status" value="1"/>
</dbReference>
<comment type="caution">
    <text evidence="10">The sequence shown here is derived from an EMBL/GenBank/DDBJ whole genome shotgun (WGS) entry which is preliminary data.</text>
</comment>
<feature type="domain" description="Response regulatory" evidence="8">
    <location>
        <begin position="4"/>
        <end position="118"/>
    </location>
</feature>
<evidence type="ECO:0000259" key="9">
    <source>
        <dbReference type="PROSITE" id="PS51755"/>
    </source>
</evidence>
<dbReference type="InterPro" id="IPR039420">
    <property type="entry name" value="WalR-like"/>
</dbReference>
<dbReference type="SUPFAM" id="SSF52172">
    <property type="entry name" value="CheY-like"/>
    <property type="match status" value="1"/>
</dbReference>
<dbReference type="Pfam" id="PF00486">
    <property type="entry name" value="Trans_reg_C"/>
    <property type="match status" value="1"/>
</dbReference>
<dbReference type="Proteomes" id="UP001595453">
    <property type="component" value="Unassembled WGS sequence"/>
</dbReference>
<evidence type="ECO:0000256" key="5">
    <source>
        <dbReference type="ARBA" id="ARBA00023163"/>
    </source>
</evidence>
<organism evidence="10 11">
    <name type="scientific">Pseudoalteromonas fenneropenaei</name>
    <dbReference type="NCBI Taxonomy" id="1737459"/>
    <lineage>
        <taxon>Bacteria</taxon>
        <taxon>Pseudomonadati</taxon>
        <taxon>Pseudomonadota</taxon>
        <taxon>Gammaproteobacteria</taxon>
        <taxon>Alteromonadales</taxon>
        <taxon>Pseudoalteromonadaceae</taxon>
        <taxon>Pseudoalteromonas</taxon>
    </lineage>
</organism>
<dbReference type="InterPro" id="IPR001789">
    <property type="entry name" value="Sig_transdc_resp-reg_receiver"/>
</dbReference>
<reference evidence="11" key="1">
    <citation type="journal article" date="2019" name="Int. J. Syst. Evol. Microbiol.">
        <title>The Global Catalogue of Microorganisms (GCM) 10K type strain sequencing project: providing services to taxonomists for standard genome sequencing and annotation.</title>
        <authorList>
            <consortium name="The Broad Institute Genomics Platform"/>
            <consortium name="The Broad Institute Genome Sequencing Center for Infectious Disease"/>
            <person name="Wu L."/>
            <person name="Ma J."/>
        </authorList>
    </citation>
    <scope>NUCLEOTIDE SEQUENCE [LARGE SCALE GENOMIC DNA]</scope>
    <source>
        <strain evidence="11">KCTC 42730</strain>
    </source>
</reference>
<feature type="modified residue" description="4-aspartylphosphate" evidence="6">
    <location>
        <position position="53"/>
    </location>
</feature>
<keyword evidence="2" id="KW-0902">Two-component regulatory system</keyword>
<protein>
    <submittedName>
        <fullName evidence="10">Response regulator transcription factor</fullName>
    </submittedName>
</protein>
<dbReference type="Gene3D" id="1.10.10.10">
    <property type="entry name" value="Winged helix-like DNA-binding domain superfamily/Winged helix DNA-binding domain"/>
    <property type="match status" value="1"/>
</dbReference>
<evidence type="ECO:0000256" key="6">
    <source>
        <dbReference type="PROSITE-ProRule" id="PRU00169"/>
    </source>
</evidence>
<accession>A0ABV7CI47</accession>
<evidence type="ECO:0000313" key="10">
    <source>
        <dbReference type="EMBL" id="MFC3032267.1"/>
    </source>
</evidence>
<keyword evidence="1 6" id="KW-0597">Phosphoprotein</keyword>
<dbReference type="RefSeq" id="WP_377122521.1">
    <property type="nucleotide sequence ID" value="NZ_JBHRSD010000011.1"/>
</dbReference>
<dbReference type="CDD" id="cd00383">
    <property type="entry name" value="trans_reg_C"/>
    <property type="match status" value="1"/>
</dbReference>
<keyword evidence="11" id="KW-1185">Reference proteome</keyword>
<keyword evidence="4 7" id="KW-0238">DNA-binding</keyword>
<dbReference type="PROSITE" id="PS51755">
    <property type="entry name" value="OMPR_PHOB"/>
    <property type="match status" value="1"/>
</dbReference>
<dbReference type="PANTHER" id="PTHR48111">
    <property type="entry name" value="REGULATOR OF RPOS"/>
    <property type="match status" value="1"/>
</dbReference>
<dbReference type="PANTHER" id="PTHR48111:SF1">
    <property type="entry name" value="TWO-COMPONENT RESPONSE REGULATOR ORR33"/>
    <property type="match status" value="1"/>
</dbReference>
<keyword evidence="3" id="KW-0805">Transcription regulation</keyword>